<comment type="caution">
    <text evidence="1">The sequence shown here is derived from an EMBL/GenBank/DDBJ whole genome shotgun (WGS) entry which is preliminary data.</text>
</comment>
<accession>A0A7X6KU59</accession>
<dbReference type="AlphaFoldDB" id="A0A7X6KU59"/>
<proteinExistence type="predicted"/>
<dbReference type="EMBL" id="JAAXOX010000002">
    <property type="protein sequence ID" value="NKY22203.1"/>
    <property type="molecule type" value="Genomic_DNA"/>
</dbReference>
<dbReference type="Proteomes" id="UP000581206">
    <property type="component" value="Unassembled WGS sequence"/>
</dbReference>
<evidence type="ECO:0000313" key="2">
    <source>
        <dbReference type="Proteomes" id="UP000581206"/>
    </source>
</evidence>
<reference evidence="1 2" key="1">
    <citation type="submission" date="2020-04" db="EMBL/GenBank/DDBJ databases">
        <title>MicrobeNet Type strains.</title>
        <authorList>
            <person name="Nicholson A.C."/>
        </authorList>
    </citation>
    <scope>NUCLEOTIDE SEQUENCE [LARGE SCALE GENOMIC DNA]</scope>
    <source>
        <strain evidence="1 2">ATCC BAA-788</strain>
    </source>
</reference>
<dbReference type="RefSeq" id="WP_168629305.1">
    <property type="nucleotide sequence ID" value="NZ_BONL01000033.1"/>
</dbReference>
<keyword evidence="2" id="KW-1185">Reference proteome</keyword>
<sequence>MSAETPTATEVRDRAARMLWDFDQGEVPRERRDAMWADMGGSERDDERVAYELRADMLAAAGLLVTSEPTVVRMHYGDSEAHAAWFNEGFETAVTQGLADDPALAADWLAEREAQVAARALREAADAIDAGDQFACDYFSDIVRARANRIAAGGES</sequence>
<evidence type="ECO:0000313" key="1">
    <source>
        <dbReference type="EMBL" id="NKY22203.1"/>
    </source>
</evidence>
<protein>
    <submittedName>
        <fullName evidence="1">Uncharacterized protein</fullName>
    </submittedName>
</protein>
<gene>
    <name evidence="1" type="ORF">HGA03_05930</name>
</gene>
<organism evidence="1 2">
    <name type="scientific">Cellulomonas denverensis</name>
    <dbReference type="NCBI Taxonomy" id="264297"/>
    <lineage>
        <taxon>Bacteria</taxon>
        <taxon>Bacillati</taxon>
        <taxon>Actinomycetota</taxon>
        <taxon>Actinomycetes</taxon>
        <taxon>Micrococcales</taxon>
        <taxon>Cellulomonadaceae</taxon>
        <taxon>Cellulomonas</taxon>
    </lineage>
</organism>
<name>A0A7X6KU59_9CELL</name>